<dbReference type="AlphaFoldDB" id="A0A6J6ZP94"/>
<sequence length="83" mass="9889">MSNVPHKKSHESPEQRFKRLAEPRVNNVLRTLRILSNLSNTSNYDYSKEQITKIFKVIREQLDVIEKKFDTGTQRVDQKKFKL</sequence>
<protein>
    <submittedName>
        <fullName evidence="2">Unannotated protein</fullName>
    </submittedName>
</protein>
<evidence type="ECO:0000256" key="1">
    <source>
        <dbReference type="SAM" id="MobiDB-lite"/>
    </source>
</evidence>
<feature type="region of interest" description="Disordered" evidence="1">
    <location>
        <begin position="1"/>
        <end position="21"/>
    </location>
</feature>
<proteinExistence type="predicted"/>
<accession>A0A6J6ZP94</accession>
<feature type="compositionally biased region" description="Basic and acidic residues" evidence="1">
    <location>
        <begin position="10"/>
        <end position="21"/>
    </location>
</feature>
<evidence type="ECO:0000313" key="2">
    <source>
        <dbReference type="EMBL" id="CAB4823410.1"/>
    </source>
</evidence>
<dbReference type="EMBL" id="CAFAAY010000125">
    <property type="protein sequence ID" value="CAB4823410.1"/>
    <property type="molecule type" value="Genomic_DNA"/>
</dbReference>
<organism evidence="2">
    <name type="scientific">freshwater metagenome</name>
    <dbReference type="NCBI Taxonomy" id="449393"/>
    <lineage>
        <taxon>unclassified sequences</taxon>
        <taxon>metagenomes</taxon>
        <taxon>ecological metagenomes</taxon>
    </lineage>
</organism>
<name>A0A6J6ZP94_9ZZZZ</name>
<reference evidence="2" key="1">
    <citation type="submission" date="2020-05" db="EMBL/GenBank/DDBJ databases">
        <authorList>
            <person name="Chiriac C."/>
            <person name="Salcher M."/>
            <person name="Ghai R."/>
            <person name="Kavagutti S V."/>
        </authorList>
    </citation>
    <scope>NUCLEOTIDE SEQUENCE</scope>
</reference>
<gene>
    <name evidence="2" type="ORF">UFOPK3124_01163</name>
</gene>